<keyword evidence="6" id="KW-1185">Reference proteome</keyword>
<comment type="similarity">
    <text evidence="1 4">Belongs to the phosphatase 2A regulatory subunit B family.</text>
</comment>
<evidence type="ECO:0000256" key="3">
    <source>
        <dbReference type="ARBA" id="ARBA00022737"/>
    </source>
</evidence>
<feature type="non-terminal residue" evidence="5">
    <location>
        <position position="491"/>
    </location>
</feature>
<dbReference type="InterPro" id="IPR001680">
    <property type="entry name" value="WD40_rpt"/>
</dbReference>
<evidence type="ECO:0000256" key="4">
    <source>
        <dbReference type="RuleBase" id="RU331113"/>
    </source>
</evidence>
<dbReference type="GO" id="GO:0000159">
    <property type="term" value="C:protein phosphatase type 2A complex"/>
    <property type="evidence" value="ECO:0007669"/>
    <property type="project" value="UniProtKB-UniRule"/>
</dbReference>
<dbReference type="OrthoDB" id="6274823at2759"/>
<evidence type="ECO:0000256" key="1">
    <source>
        <dbReference type="ARBA" id="ARBA00008259"/>
    </source>
</evidence>
<dbReference type="STRING" id="6335.A0A0V1L5X1"/>
<dbReference type="InterPro" id="IPR000009">
    <property type="entry name" value="PP2A_PR55"/>
</dbReference>
<dbReference type="GO" id="GO:0019888">
    <property type="term" value="F:protein phosphatase regulator activity"/>
    <property type="evidence" value="ECO:0007669"/>
    <property type="project" value="InterPro"/>
</dbReference>
<organism evidence="5 6">
    <name type="scientific">Trichinella nativa</name>
    <dbReference type="NCBI Taxonomy" id="6335"/>
    <lineage>
        <taxon>Eukaryota</taxon>
        <taxon>Metazoa</taxon>
        <taxon>Ecdysozoa</taxon>
        <taxon>Nematoda</taxon>
        <taxon>Enoplea</taxon>
        <taxon>Dorylaimia</taxon>
        <taxon>Trichinellida</taxon>
        <taxon>Trichinellidae</taxon>
        <taxon>Trichinella</taxon>
    </lineage>
</organism>
<keyword evidence="2 4" id="KW-0853">WD repeat</keyword>
<evidence type="ECO:0000313" key="6">
    <source>
        <dbReference type="Proteomes" id="UP000054721"/>
    </source>
</evidence>
<sequence length="491" mass="56773">LAVLLSFHDFMASDLSGCSSETNEDQPGEIQWYFSQIKGQIETEVINEVITDDTQFGYHLSNIIHCSLVIHADVISCVEFNHDGELLATGDKGGRIVIFQRDQSNKLVNGHRSPEYKVFSTFQSHEPEFDYLKSIEIEEKINRIRWLKRKNVAHFLLSTNDKTIKLWKVTERDKRVDGGWNLHDEYGTPRVLPRDSSALHLPKLVPMEMVVEASRRRVFSNAHAYHINSLSVNSDQETFLSSDDLRINLWHIEITNQNIVDAKPANMEDLAEVITGATFHPEHCNLFAYSSSRGTIRLCDMRDRALCDHPACVFEEPEDTSSNTFFTEIIASVSDVKFSYCGDYLLTRDYLTLKVWDLKMQNRPLETYEVHDYLRSRLCTLYENDCMFDKFECCWSGDNRHLLTGAYNNFFRTFNRESGTDMTLEATPELAQFHTMLSPKRVCYGSKRRKDEFTPDALDYSKKILHCVWHPQDNIIAAAATNNLYIFNDYN</sequence>
<evidence type="ECO:0000256" key="2">
    <source>
        <dbReference type="ARBA" id="ARBA00022574"/>
    </source>
</evidence>
<accession>A0A0V1L5X1</accession>
<dbReference type="Gene3D" id="2.130.10.10">
    <property type="entry name" value="YVTN repeat-like/Quinoprotein amine dehydrogenase"/>
    <property type="match status" value="3"/>
</dbReference>
<comment type="caution">
    <text evidence="5">The sequence shown here is derived from an EMBL/GenBank/DDBJ whole genome shotgun (WGS) entry which is preliminary data.</text>
</comment>
<dbReference type="SMART" id="SM00320">
    <property type="entry name" value="WD40"/>
    <property type="match status" value="6"/>
</dbReference>
<dbReference type="InterPro" id="IPR036322">
    <property type="entry name" value="WD40_repeat_dom_sf"/>
</dbReference>
<evidence type="ECO:0000313" key="5">
    <source>
        <dbReference type="EMBL" id="KRZ54936.1"/>
    </source>
</evidence>
<gene>
    <name evidence="5" type="primary">PPP2R2D</name>
    <name evidence="5" type="ORF">T02_14886</name>
</gene>
<name>A0A0V1L5X1_9BILA</name>
<dbReference type="PIRSF" id="PIRSF037309">
    <property type="entry name" value="PP2A_PR55"/>
    <property type="match status" value="1"/>
</dbReference>
<dbReference type="InterPro" id="IPR015943">
    <property type="entry name" value="WD40/YVTN_repeat-like_dom_sf"/>
</dbReference>
<keyword evidence="3 4" id="KW-0677">Repeat</keyword>
<protein>
    <recommendedName>
        <fullName evidence="4">Serine/threonine-protein phosphatase 2A 55 kDa regulatory subunit B</fullName>
    </recommendedName>
</protein>
<proteinExistence type="inferred from homology"/>
<dbReference type="SUPFAM" id="SSF50978">
    <property type="entry name" value="WD40 repeat-like"/>
    <property type="match status" value="1"/>
</dbReference>
<dbReference type="PRINTS" id="PR00600">
    <property type="entry name" value="PP2APR55"/>
</dbReference>
<dbReference type="EMBL" id="JYDW01000126">
    <property type="protein sequence ID" value="KRZ54936.1"/>
    <property type="molecule type" value="Genomic_DNA"/>
</dbReference>
<dbReference type="AlphaFoldDB" id="A0A0V1L5X1"/>
<reference evidence="5 6" key="1">
    <citation type="submission" date="2015-05" db="EMBL/GenBank/DDBJ databases">
        <title>Evolution of Trichinella species and genotypes.</title>
        <authorList>
            <person name="Korhonen P.K."/>
            <person name="Edoardo P."/>
            <person name="Giuseppe L.R."/>
            <person name="Gasser R.B."/>
        </authorList>
    </citation>
    <scope>NUCLEOTIDE SEQUENCE [LARGE SCALE GENOMIC DNA]</scope>
    <source>
        <strain evidence="5">ISS10</strain>
    </source>
</reference>
<dbReference type="PANTHER" id="PTHR11871">
    <property type="entry name" value="PROTEIN PHOSPHATASE PP2A REGULATORY SUBUNIT B"/>
    <property type="match status" value="1"/>
</dbReference>
<dbReference type="Proteomes" id="UP000054721">
    <property type="component" value="Unassembled WGS sequence"/>
</dbReference>
<dbReference type="Pfam" id="PF00400">
    <property type="entry name" value="WD40"/>
    <property type="match status" value="2"/>
</dbReference>